<dbReference type="EMBL" id="SSTD01009625">
    <property type="protein sequence ID" value="TYK14088.1"/>
    <property type="molecule type" value="Genomic_DNA"/>
</dbReference>
<dbReference type="Proteomes" id="UP000321393">
    <property type="component" value="Unassembled WGS sequence"/>
</dbReference>
<reference evidence="3 4" key="1">
    <citation type="submission" date="2019-08" db="EMBL/GenBank/DDBJ databases">
        <title>Draft genome sequences of two oriental melons (Cucumis melo L. var makuwa).</title>
        <authorList>
            <person name="Kwon S.-Y."/>
        </authorList>
    </citation>
    <scope>NUCLEOTIDE SEQUENCE [LARGE SCALE GENOMIC DNA]</scope>
    <source>
        <strain evidence="4">cv. Chang Bougi</strain>
        <strain evidence="3">cv. SW 3</strain>
        <tissue evidence="1">Leaf</tissue>
    </source>
</reference>
<evidence type="ECO:0000313" key="3">
    <source>
        <dbReference type="Proteomes" id="UP000321393"/>
    </source>
</evidence>
<dbReference type="AlphaFoldDB" id="A0A5A7TV32"/>
<gene>
    <name evidence="2" type="ORF">E5676_scaffold363G00760</name>
    <name evidence="1" type="ORF">E6C27_scaffold754G00790</name>
</gene>
<protein>
    <submittedName>
        <fullName evidence="1">Uncharacterized protein</fullName>
    </submittedName>
</protein>
<dbReference type="EMBL" id="SSTE01013251">
    <property type="protein sequence ID" value="KAA0047413.1"/>
    <property type="molecule type" value="Genomic_DNA"/>
</dbReference>
<comment type="caution">
    <text evidence="1">The sequence shown here is derived from an EMBL/GenBank/DDBJ whole genome shotgun (WGS) entry which is preliminary data.</text>
</comment>
<sequence length="221" mass="23674">MSDHEGLLVGEALKARKRALAGLQKIHEAVARERKTIGLGPVCPSLNQSAQGIRSGGLRSWDDGSEIGGQNEIGPTINGPYEEVVDAVGSRESTNKLKQVGQSSIGSVIGHEQNRYSDGNFLPARDGIASSRSPQKFVFEKDISFGSILKTQSENSPKGIVIENGFKNNGTKSTWASLFGTSNEGSLSYTPPKAIGDKVVVVLPEEVIAQRIRVWENSLEG</sequence>
<proteinExistence type="predicted"/>
<evidence type="ECO:0000313" key="2">
    <source>
        <dbReference type="EMBL" id="TYK14088.1"/>
    </source>
</evidence>
<name>A0A5A7TV32_CUCMM</name>
<evidence type="ECO:0000313" key="1">
    <source>
        <dbReference type="EMBL" id="KAA0047413.1"/>
    </source>
</evidence>
<dbReference type="Proteomes" id="UP000321947">
    <property type="component" value="Unassembled WGS sequence"/>
</dbReference>
<accession>A0A5A7TV32</accession>
<organism evidence="1 3">
    <name type="scientific">Cucumis melo var. makuwa</name>
    <name type="common">Oriental melon</name>
    <dbReference type="NCBI Taxonomy" id="1194695"/>
    <lineage>
        <taxon>Eukaryota</taxon>
        <taxon>Viridiplantae</taxon>
        <taxon>Streptophyta</taxon>
        <taxon>Embryophyta</taxon>
        <taxon>Tracheophyta</taxon>
        <taxon>Spermatophyta</taxon>
        <taxon>Magnoliopsida</taxon>
        <taxon>eudicotyledons</taxon>
        <taxon>Gunneridae</taxon>
        <taxon>Pentapetalae</taxon>
        <taxon>rosids</taxon>
        <taxon>fabids</taxon>
        <taxon>Cucurbitales</taxon>
        <taxon>Cucurbitaceae</taxon>
        <taxon>Benincaseae</taxon>
        <taxon>Cucumis</taxon>
    </lineage>
</organism>
<evidence type="ECO:0000313" key="4">
    <source>
        <dbReference type="Proteomes" id="UP000321947"/>
    </source>
</evidence>